<dbReference type="Pfam" id="PF01370">
    <property type="entry name" value="Epimerase"/>
    <property type="match status" value="1"/>
</dbReference>
<evidence type="ECO:0000259" key="3">
    <source>
        <dbReference type="Pfam" id="PF01370"/>
    </source>
</evidence>
<proteinExistence type="inferred from homology"/>
<gene>
    <name evidence="4" type="ORF">DFO60_2953</name>
</gene>
<comment type="similarity">
    <text evidence="2">Belongs to the NAD(P)-dependent epimerase/dehydratase family.</text>
</comment>
<evidence type="ECO:0000313" key="4">
    <source>
        <dbReference type="EMBL" id="RED02914.1"/>
    </source>
</evidence>
<dbReference type="Gene3D" id="3.90.25.10">
    <property type="entry name" value="UDP-galactose 4-epimerase, domain 1"/>
    <property type="match status" value="1"/>
</dbReference>
<dbReference type="EMBL" id="QRDL01000004">
    <property type="protein sequence ID" value="RED02914.1"/>
    <property type="molecule type" value="Genomic_DNA"/>
</dbReference>
<dbReference type="Proteomes" id="UP000256988">
    <property type="component" value="Unassembled WGS sequence"/>
</dbReference>
<dbReference type="InterPro" id="IPR001509">
    <property type="entry name" value="Epimerase_deHydtase"/>
</dbReference>
<dbReference type="AlphaFoldDB" id="A0A3D9EIB7"/>
<evidence type="ECO:0000256" key="1">
    <source>
        <dbReference type="ARBA" id="ARBA00005125"/>
    </source>
</evidence>
<dbReference type="Gene3D" id="3.40.50.720">
    <property type="entry name" value="NAD(P)-binding Rossmann-like Domain"/>
    <property type="match status" value="1"/>
</dbReference>
<evidence type="ECO:0000256" key="2">
    <source>
        <dbReference type="ARBA" id="ARBA00007637"/>
    </source>
</evidence>
<accession>A0A3D9EIB7</accession>
<dbReference type="PANTHER" id="PTHR43000">
    <property type="entry name" value="DTDP-D-GLUCOSE 4,6-DEHYDRATASE-RELATED"/>
    <property type="match status" value="1"/>
</dbReference>
<sequence>MSGFTGRYLALELESAGYAVYGIGSKPLPIPNYHVADLANPEALEFVINTIEPDVVIHLAAIAYVAHGNAKDFYAINLMGTYNLLQALGKAKKPPRSVLLASSANVYGNSTAGVIIEETPPAPANDYAVSKLAMEHMARLWMDRLPIQIARPFNYTGVGHSSSFLLPKIVDHFRRGVKEIELGNLEVWRDFSDVRSVVAAYRRLIEIERPGNIVNICSGTSYSLKEIIGMMELISGREIDVRVNPAFVRSNEVKQLRGDPTKLKSLIGEWQIHPLEDTLKWMLFEPESRSV</sequence>
<comment type="pathway">
    <text evidence="1">Bacterial outer membrane biogenesis; LPS O-antigen biosynthesis.</text>
</comment>
<dbReference type="InterPro" id="IPR036291">
    <property type="entry name" value="NAD(P)-bd_dom_sf"/>
</dbReference>
<organism evidence="4 5">
    <name type="scientific">Ectopseudomonas oleovorans</name>
    <name type="common">Pseudomonas oleovorans</name>
    <dbReference type="NCBI Taxonomy" id="301"/>
    <lineage>
        <taxon>Bacteria</taxon>
        <taxon>Pseudomonadati</taxon>
        <taxon>Pseudomonadota</taxon>
        <taxon>Gammaproteobacteria</taxon>
        <taxon>Pseudomonadales</taxon>
        <taxon>Pseudomonadaceae</taxon>
        <taxon>Ectopseudomonas</taxon>
    </lineage>
</organism>
<protein>
    <submittedName>
        <fullName evidence="4">Nucleoside-diphosphate-sugar epimerase</fullName>
    </submittedName>
</protein>
<reference evidence="4 5" key="1">
    <citation type="submission" date="2018-07" db="EMBL/GenBank/DDBJ databases">
        <title>Genome sequencing of rice bacterial endophytes.</title>
        <authorList>
            <person name="Venturi V."/>
        </authorList>
    </citation>
    <scope>NUCLEOTIDE SEQUENCE [LARGE SCALE GENOMIC DNA]</scope>
    <source>
        <strain evidence="4 5">AG1002</strain>
    </source>
</reference>
<name>A0A3D9EIB7_ECTOL</name>
<evidence type="ECO:0000313" key="5">
    <source>
        <dbReference type="Proteomes" id="UP000256988"/>
    </source>
</evidence>
<dbReference type="SUPFAM" id="SSF51735">
    <property type="entry name" value="NAD(P)-binding Rossmann-fold domains"/>
    <property type="match status" value="1"/>
</dbReference>
<feature type="domain" description="NAD-dependent epimerase/dehydratase" evidence="3">
    <location>
        <begin position="2"/>
        <end position="217"/>
    </location>
</feature>
<comment type="caution">
    <text evidence="4">The sequence shown here is derived from an EMBL/GenBank/DDBJ whole genome shotgun (WGS) entry which is preliminary data.</text>
</comment>